<feature type="compositionally biased region" description="Basic and acidic residues" evidence="1">
    <location>
        <begin position="153"/>
        <end position="163"/>
    </location>
</feature>
<feature type="compositionally biased region" description="Pro residues" evidence="1">
    <location>
        <begin position="165"/>
        <end position="176"/>
    </location>
</feature>
<feature type="compositionally biased region" description="Low complexity" evidence="1">
    <location>
        <begin position="217"/>
        <end position="233"/>
    </location>
</feature>
<protein>
    <submittedName>
        <fullName evidence="3">Translation initiation factor IF-2-like</fullName>
    </submittedName>
</protein>
<accession>A0ABM3Q5X9</accession>
<feature type="region of interest" description="Disordered" evidence="1">
    <location>
        <begin position="114"/>
        <end position="272"/>
    </location>
</feature>
<reference evidence="3" key="1">
    <citation type="submission" date="2025-08" db="UniProtKB">
        <authorList>
            <consortium name="RefSeq"/>
        </authorList>
    </citation>
    <scope>IDENTIFICATION</scope>
    <source>
        <tissue evidence="3">Blood</tissue>
    </source>
</reference>
<gene>
    <name evidence="3" type="primary">LOC113598552</name>
</gene>
<organism evidence="2 3">
    <name type="scientific">Acinonyx jubatus</name>
    <name type="common">Cheetah</name>
    <dbReference type="NCBI Taxonomy" id="32536"/>
    <lineage>
        <taxon>Eukaryota</taxon>
        <taxon>Metazoa</taxon>
        <taxon>Chordata</taxon>
        <taxon>Craniata</taxon>
        <taxon>Vertebrata</taxon>
        <taxon>Euteleostomi</taxon>
        <taxon>Mammalia</taxon>
        <taxon>Eutheria</taxon>
        <taxon>Laurasiatheria</taxon>
        <taxon>Carnivora</taxon>
        <taxon>Feliformia</taxon>
        <taxon>Felidae</taxon>
        <taxon>Felinae</taxon>
        <taxon>Acinonyx</taxon>
    </lineage>
</organism>
<sequence length="272" mass="28131">MPNLRTRPASIDSLRDTAPAGRTRLALGAGIWVPPQVSERPRSLEGAGARGRSGFPRILDRARSAAEQGARRPAGAGLAAAEGGREGPGVERVSKEYICHRSYTVLLGPGFASGGWEDAGPSVTSPSAVRRAAKRPEGGGERHTKNAVSGGGERGRQIRDGNSRPRPPVPPPPGLGPRPRRQCGRAPTPRASECGRLRSPGPYLTVPRLAQPPPGQLGPRPGKGRPLAPAAGKEVGPRPPSPATCEPGKVCGASAGRRGAARPAPGVHGHRR</sequence>
<proteinExistence type="predicted"/>
<dbReference type="GeneID" id="113598552"/>
<feature type="compositionally biased region" description="Low complexity" evidence="1">
    <location>
        <begin position="71"/>
        <end position="82"/>
    </location>
</feature>
<evidence type="ECO:0000256" key="1">
    <source>
        <dbReference type="SAM" id="MobiDB-lite"/>
    </source>
</evidence>
<feature type="region of interest" description="Disordered" evidence="1">
    <location>
        <begin position="62"/>
        <end position="90"/>
    </location>
</feature>
<evidence type="ECO:0000313" key="3">
    <source>
        <dbReference type="RefSeq" id="XP_053079338.1"/>
    </source>
</evidence>
<evidence type="ECO:0000313" key="2">
    <source>
        <dbReference type="Proteomes" id="UP001652583"/>
    </source>
</evidence>
<keyword evidence="2" id="KW-1185">Reference proteome</keyword>
<feature type="compositionally biased region" description="Basic and acidic residues" evidence="1">
    <location>
        <begin position="134"/>
        <end position="144"/>
    </location>
</feature>
<dbReference type="RefSeq" id="XP_053079338.1">
    <property type="nucleotide sequence ID" value="XM_053223363.1"/>
</dbReference>
<dbReference type="Proteomes" id="UP001652583">
    <property type="component" value="Chromosome B2"/>
</dbReference>
<name>A0ABM3Q5X9_ACIJB</name>
<feature type="compositionally biased region" description="Low complexity" evidence="1">
    <location>
        <begin position="252"/>
        <end position="266"/>
    </location>
</feature>